<evidence type="ECO:0000256" key="5">
    <source>
        <dbReference type="ARBA" id="ARBA00023235"/>
    </source>
</evidence>
<keyword evidence="3" id="KW-0963">Cytoplasm</keyword>
<evidence type="ECO:0000256" key="3">
    <source>
        <dbReference type="ARBA" id="ARBA00022490"/>
    </source>
</evidence>
<comment type="subcellular location">
    <subcellularLocation>
        <location evidence="1">Cytoplasm</location>
    </subcellularLocation>
</comment>
<name>A0A1H1TLS9_9MICC</name>
<dbReference type="SUPFAM" id="SSF51658">
    <property type="entry name" value="Xylose isomerase-like"/>
    <property type="match status" value="1"/>
</dbReference>
<dbReference type="InterPro" id="IPR050312">
    <property type="entry name" value="IolE/XylAMocC-like"/>
</dbReference>
<keyword evidence="4" id="KW-0479">Metal-binding</keyword>
<dbReference type="EMBL" id="LT629779">
    <property type="protein sequence ID" value="SDS61021.1"/>
    <property type="molecule type" value="Genomic_DNA"/>
</dbReference>
<dbReference type="Proteomes" id="UP000198751">
    <property type="component" value="Chromosome I"/>
</dbReference>
<gene>
    <name evidence="8" type="ORF">SAMN04489743_0441</name>
</gene>
<accession>A0A1H1TLS9</accession>
<evidence type="ECO:0000256" key="2">
    <source>
        <dbReference type="ARBA" id="ARBA00018232"/>
    </source>
</evidence>
<evidence type="ECO:0000313" key="9">
    <source>
        <dbReference type="Proteomes" id="UP000198751"/>
    </source>
</evidence>
<reference evidence="9" key="1">
    <citation type="submission" date="2016-10" db="EMBL/GenBank/DDBJ databases">
        <authorList>
            <person name="Varghese N."/>
            <person name="Submissions S."/>
        </authorList>
    </citation>
    <scope>NUCLEOTIDE SEQUENCE [LARGE SCALE GENOMIC DNA]</scope>
    <source>
        <strain evidence="9">IMMIB L-1606</strain>
    </source>
</reference>
<dbReference type="Pfam" id="PF01261">
    <property type="entry name" value="AP_endonuc_2"/>
    <property type="match status" value="1"/>
</dbReference>
<proteinExistence type="predicted"/>
<keyword evidence="6" id="KW-0119">Carbohydrate metabolism</keyword>
<dbReference type="InterPro" id="IPR013022">
    <property type="entry name" value="Xyl_isomerase-like_TIM-brl"/>
</dbReference>
<evidence type="ECO:0000259" key="7">
    <source>
        <dbReference type="Pfam" id="PF01261"/>
    </source>
</evidence>
<dbReference type="AlphaFoldDB" id="A0A1H1TLS9"/>
<dbReference type="GO" id="GO:0009045">
    <property type="term" value="F:xylose isomerase activity"/>
    <property type="evidence" value="ECO:0007669"/>
    <property type="project" value="InterPro"/>
</dbReference>
<evidence type="ECO:0000256" key="4">
    <source>
        <dbReference type="ARBA" id="ARBA00022723"/>
    </source>
</evidence>
<dbReference type="GO" id="GO:0046872">
    <property type="term" value="F:metal ion binding"/>
    <property type="evidence" value="ECO:0007669"/>
    <property type="project" value="UniProtKB-KW"/>
</dbReference>
<dbReference type="InterPro" id="IPR036237">
    <property type="entry name" value="Xyl_isomerase-like_sf"/>
</dbReference>
<keyword evidence="9" id="KW-1185">Reference proteome</keyword>
<dbReference type="PROSITE" id="PS51415">
    <property type="entry name" value="XYLOSE_ISOMERASE"/>
    <property type="match status" value="1"/>
</dbReference>
<sequence>MVDQEQCCPLLNQYSGLKNSSPVVPISPLSGGKRLISFQHQPNFRVEVPSGISIGVNVGKVASTIESEMQMTDVKFSTRLNSFGLGKGKKYPSGEDSVIDLIALAGSVKGLTSLELNYPEHFGRHSVKEIKAALAKADLDVRGIQLRWPAPQFSNGGFTNPDPALREAAVTMVKEAISLCREFGTDHVLLWPAHDGYEYPLQMDYMQAWNWMVESLQAVADVDQEIRISIEYKPAEPRGRTILNTTGAVMNLIKDCNRPNLGVTLDFGHLLMARENPAQSAAMCLREQKLFGLQLNDSHGVADDGLVVASIHFAETLELVYYLLREGYQGTYYFDTDPVRENPVAECEMNIERMGTIIDKAREMVRDYPDLPSGDALHSSSVLWSKVVGV</sequence>
<dbReference type="PANTHER" id="PTHR12110">
    <property type="entry name" value="HYDROXYPYRUVATE ISOMERASE"/>
    <property type="match status" value="1"/>
</dbReference>
<protein>
    <recommendedName>
        <fullName evidence="2">Xylose isomerase</fullName>
    </recommendedName>
</protein>
<evidence type="ECO:0000256" key="6">
    <source>
        <dbReference type="ARBA" id="ARBA00023277"/>
    </source>
</evidence>
<dbReference type="Gene3D" id="3.20.20.150">
    <property type="entry name" value="Divalent-metal-dependent TIM barrel enzymes"/>
    <property type="match status" value="1"/>
</dbReference>
<evidence type="ECO:0000256" key="1">
    <source>
        <dbReference type="ARBA" id="ARBA00004496"/>
    </source>
</evidence>
<keyword evidence="5 8" id="KW-0413">Isomerase</keyword>
<organism evidence="8 9">
    <name type="scientific">Pseudarthrobacter equi</name>
    <dbReference type="NCBI Taxonomy" id="728066"/>
    <lineage>
        <taxon>Bacteria</taxon>
        <taxon>Bacillati</taxon>
        <taxon>Actinomycetota</taxon>
        <taxon>Actinomycetes</taxon>
        <taxon>Micrococcales</taxon>
        <taxon>Micrococcaceae</taxon>
        <taxon>Pseudarthrobacter</taxon>
    </lineage>
</organism>
<evidence type="ECO:0000313" key="8">
    <source>
        <dbReference type="EMBL" id="SDS61021.1"/>
    </source>
</evidence>
<feature type="domain" description="Xylose isomerase-like TIM barrel" evidence="7">
    <location>
        <begin position="119"/>
        <end position="306"/>
    </location>
</feature>
<dbReference type="InterPro" id="IPR001998">
    <property type="entry name" value="Xylose_isomerase"/>
</dbReference>
<dbReference type="GO" id="GO:0005975">
    <property type="term" value="P:carbohydrate metabolic process"/>
    <property type="evidence" value="ECO:0007669"/>
    <property type="project" value="InterPro"/>
</dbReference>